<dbReference type="PANTHER" id="PTHR13464">
    <property type="entry name" value="TRANSCRIPTIONAL REGULATOR PROTEIN HCNGP"/>
    <property type="match status" value="1"/>
</dbReference>
<dbReference type="AlphaFoldDB" id="A0A834SH66"/>
<dbReference type="OrthoDB" id="1436946at2759"/>
<keyword evidence="3" id="KW-1185">Reference proteome</keyword>
<dbReference type="EMBL" id="JAAIUW010000013">
    <property type="protein sequence ID" value="KAF7803306.1"/>
    <property type="molecule type" value="Genomic_DNA"/>
</dbReference>
<evidence type="ECO:0000313" key="2">
    <source>
        <dbReference type="EMBL" id="KAF7803306.1"/>
    </source>
</evidence>
<organism evidence="2 3">
    <name type="scientific">Senna tora</name>
    <dbReference type="NCBI Taxonomy" id="362788"/>
    <lineage>
        <taxon>Eukaryota</taxon>
        <taxon>Viridiplantae</taxon>
        <taxon>Streptophyta</taxon>
        <taxon>Embryophyta</taxon>
        <taxon>Tracheophyta</taxon>
        <taxon>Spermatophyta</taxon>
        <taxon>Magnoliopsida</taxon>
        <taxon>eudicotyledons</taxon>
        <taxon>Gunneridae</taxon>
        <taxon>Pentapetalae</taxon>
        <taxon>rosids</taxon>
        <taxon>fabids</taxon>
        <taxon>Fabales</taxon>
        <taxon>Fabaceae</taxon>
        <taxon>Caesalpinioideae</taxon>
        <taxon>Cassia clade</taxon>
        <taxon>Senna</taxon>
    </lineage>
</organism>
<dbReference type="PANTHER" id="PTHR13464:SF0">
    <property type="entry name" value="SAP30-BINDING PROTEIN"/>
    <property type="match status" value="1"/>
</dbReference>
<sequence>MASKKKQSEGIALLSMYNDEEDDEMEDAEEDQDGEQQEEHQEDDEQRVVSLDSSRSRRGTLTIVDYGHDEVAMSPEPEDGGITGGGQVKFGDDLSNNKW</sequence>
<evidence type="ECO:0000313" key="3">
    <source>
        <dbReference type="Proteomes" id="UP000634136"/>
    </source>
</evidence>
<protein>
    <submittedName>
        <fullName evidence="2">SAP30-binding protein</fullName>
    </submittedName>
</protein>
<dbReference type="InterPro" id="IPR012479">
    <property type="entry name" value="SAP30BP"/>
</dbReference>
<accession>A0A834SH66</accession>
<comment type="caution">
    <text evidence="2">The sequence shown here is derived from an EMBL/GenBank/DDBJ whole genome shotgun (WGS) entry which is preliminary data.</text>
</comment>
<dbReference type="GO" id="GO:0006355">
    <property type="term" value="P:regulation of DNA-templated transcription"/>
    <property type="evidence" value="ECO:0007669"/>
    <property type="project" value="InterPro"/>
</dbReference>
<proteinExistence type="predicted"/>
<evidence type="ECO:0000256" key="1">
    <source>
        <dbReference type="SAM" id="MobiDB-lite"/>
    </source>
</evidence>
<name>A0A834SH66_9FABA</name>
<feature type="compositionally biased region" description="Acidic residues" evidence="1">
    <location>
        <begin position="18"/>
        <end position="45"/>
    </location>
</feature>
<dbReference type="GO" id="GO:0005634">
    <property type="term" value="C:nucleus"/>
    <property type="evidence" value="ECO:0007669"/>
    <property type="project" value="TreeGrafter"/>
</dbReference>
<gene>
    <name evidence="2" type="ORF">G2W53_042417</name>
</gene>
<dbReference type="Proteomes" id="UP000634136">
    <property type="component" value="Unassembled WGS sequence"/>
</dbReference>
<feature type="region of interest" description="Disordered" evidence="1">
    <location>
        <begin position="1"/>
        <end position="99"/>
    </location>
</feature>
<reference evidence="2" key="1">
    <citation type="submission" date="2020-09" db="EMBL/GenBank/DDBJ databases">
        <title>Genome-Enabled Discovery of Anthraquinone Biosynthesis in Senna tora.</title>
        <authorList>
            <person name="Kang S.-H."/>
            <person name="Pandey R.P."/>
            <person name="Lee C.-M."/>
            <person name="Sim J.-S."/>
            <person name="Jeong J.-T."/>
            <person name="Choi B.-S."/>
            <person name="Jung M."/>
            <person name="Ginzburg D."/>
            <person name="Zhao K."/>
            <person name="Won S.Y."/>
            <person name="Oh T.-J."/>
            <person name="Yu Y."/>
            <person name="Kim N.-H."/>
            <person name="Lee O.R."/>
            <person name="Lee T.-H."/>
            <person name="Bashyal P."/>
            <person name="Kim T.-S."/>
            <person name="Lee W.-H."/>
            <person name="Kawkins C."/>
            <person name="Kim C.-K."/>
            <person name="Kim J.S."/>
            <person name="Ahn B.O."/>
            <person name="Rhee S.Y."/>
            <person name="Sohng J.K."/>
        </authorList>
    </citation>
    <scope>NUCLEOTIDE SEQUENCE</scope>
    <source>
        <tissue evidence="2">Leaf</tissue>
    </source>
</reference>